<feature type="region of interest" description="Disordered" evidence="1">
    <location>
        <begin position="93"/>
        <end position="116"/>
    </location>
</feature>
<gene>
    <name evidence="3" type="ORF">QJS10_CPB13g00147</name>
</gene>
<proteinExistence type="predicted"/>
<dbReference type="PANTHER" id="PTHR16166">
    <property type="entry name" value="VACUOLAR PROTEIN SORTING-ASSOCIATED PROTEIN VPS13"/>
    <property type="match status" value="1"/>
</dbReference>
<feature type="compositionally biased region" description="Polar residues" evidence="1">
    <location>
        <begin position="102"/>
        <end position="111"/>
    </location>
</feature>
<dbReference type="GO" id="GO:0006623">
    <property type="term" value="P:protein targeting to vacuole"/>
    <property type="evidence" value="ECO:0007669"/>
    <property type="project" value="TreeGrafter"/>
</dbReference>
<evidence type="ECO:0000313" key="4">
    <source>
        <dbReference type="Proteomes" id="UP001180020"/>
    </source>
</evidence>
<protein>
    <recommendedName>
        <fullName evidence="2">Vacuolar protein sorting-associated protein 13 VPS13 adaptor binding domain-containing protein</fullName>
    </recommendedName>
</protein>
<keyword evidence="4" id="KW-1185">Reference proteome</keyword>
<dbReference type="Proteomes" id="UP001180020">
    <property type="component" value="Unassembled WGS sequence"/>
</dbReference>
<dbReference type="EMBL" id="JAUJYO010000013">
    <property type="protein sequence ID" value="KAK1299722.1"/>
    <property type="molecule type" value="Genomic_DNA"/>
</dbReference>
<evidence type="ECO:0000256" key="1">
    <source>
        <dbReference type="SAM" id="MobiDB-lite"/>
    </source>
</evidence>
<reference evidence="3" key="1">
    <citation type="journal article" date="2023" name="Nat. Commun.">
        <title>Diploid and tetraploid genomes of Acorus and the evolution of monocots.</title>
        <authorList>
            <person name="Ma L."/>
            <person name="Liu K.W."/>
            <person name="Li Z."/>
            <person name="Hsiao Y.Y."/>
            <person name="Qi Y."/>
            <person name="Fu T."/>
            <person name="Tang G.D."/>
            <person name="Zhang D."/>
            <person name="Sun W.H."/>
            <person name="Liu D.K."/>
            <person name="Li Y."/>
            <person name="Chen G.Z."/>
            <person name="Liu X.D."/>
            <person name="Liao X.Y."/>
            <person name="Jiang Y.T."/>
            <person name="Yu X."/>
            <person name="Hao Y."/>
            <person name="Huang J."/>
            <person name="Zhao X.W."/>
            <person name="Ke S."/>
            <person name="Chen Y.Y."/>
            <person name="Wu W.L."/>
            <person name="Hsu J.L."/>
            <person name="Lin Y.F."/>
            <person name="Huang M.D."/>
            <person name="Li C.Y."/>
            <person name="Huang L."/>
            <person name="Wang Z.W."/>
            <person name="Zhao X."/>
            <person name="Zhong W.Y."/>
            <person name="Peng D.H."/>
            <person name="Ahmad S."/>
            <person name="Lan S."/>
            <person name="Zhang J.S."/>
            <person name="Tsai W.C."/>
            <person name="Van de Peer Y."/>
            <person name="Liu Z.J."/>
        </authorList>
    </citation>
    <scope>NUCLEOTIDE SEQUENCE</scope>
    <source>
        <strain evidence="3">CP</strain>
    </source>
</reference>
<organism evidence="3 4">
    <name type="scientific">Acorus calamus</name>
    <name type="common">Sweet flag</name>
    <dbReference type="NCBI Taxonomy" id="4465"/>
    <lineage>
        <taxon>Eukaryota</taxon>
        <taxon>Viridiplantae</taxon>
        <taxon>Streptophyta</taxon>
        <taxon>Embryophyta</taxon>
        <taxon>Tracheophyta</taxon>
        <taxon>Spermatophyta</taxon>
        <taxon>Magnoliopsida</taxon>
        <taxon>Liliopsida</taxon>
        <taxon>Acoraceae</taxon>
        <taxon>Acorus</taxon>
    </lineage>
</organism>
<evidence type="ECO:0000313" key="3">
    <source>
        <dbReference type="EMBL" id="KAK1299722.1"/>
    </source>
</evidence>
<dbReference type="GO" id="GO:0045053">
    <property type="term" value="P:protein retention in Golgi apparatus"/>
    <property type="evidence" value="ECO:0007669"/>
    <property type="project" value="TreeGrafter"/>
</dbReference>
<feature type="domain" description="Vacuolar protein sorting-associated protein 13 VPS13 adaptor binding" evidence="2">
    <location>
        <begin position="2088"/>
        <end position="2513"/>
    </location>
</feature>
<evidence type="ECO:0000259" key="2">
    <source>
        <dbReference type="Pfam" id="PF25036"/>
    </source>
</evidence>
<sequence length="2536" mass="283873">MSLAAAVRSRLASLLRPWLQEEPNMEVKLGFLRSIVTVKDLVFDVSVLNAVTGGSARLAFERVKLESVTVGVSPWSGPALTVEIECVDVTLAPRDMEEQPRPRNSSSWTDSVTREKKETIASLDPEGVSLHDMIERIATSSPSSWLTTAIINTVLRTSRLQIQDLHLQLLLDDSDACLLKAKELRMEPPPPYSRCLFRGIFGSFLLPGNESSFVVSGCMLEIGLKAGYLINCITSLRDISVQVRLKDLSPSGIDIRSQKSYFEFSPVDILFLSIVLDMISPRESVGARNGRELWKIAALKIGYMTSNSSAHLYKIIKIAIQWIRYVDAYESLIVLAGYPATEQTPARGSTDWKFPSKIKYQWKLVSEIESCLPPDTIARARCVARHRAFMHFHRGGQRKSINVYARFMWRIYDLILLVFRVMYYMFFVLINSILFRASSVQSVVNSTGFPSQQCISLNLGEIYITLYPMSTECGSITLASESDTRLPPLLTSFCLVINFFCLYHTKDSTSQSTFLAFGHLKSYSSSLLSVSRLQSNWRTETSPSFGEFMLDSGEAREILRSEPAPLYIHQKLQNSTNSMSHNTWVSVLQTHLSETWLTWKTVNQKFGENNDEYFKQTFLLCEIKSIVMDPFVHRPEFGLWKCSLIMGRLNFDLDHSSIISITQLTRQFQHTNQWISSITSPEVLPNTATCFEEQSQIALEHQLEFLANRLKMVMLNMIPEKNIRMGMVIAGPTIRISMQTAKLLELDQRFVTTQGFDDCYFTVDLESAELAVWPTSKDTLIEKMKSDWMEEPRTVEIAKTGSHEKYMSQGRISLDVCLELTGLIARLVDGEGIQQCSVIGPLSMTIQSSSYRDHLHSFTSDTNSFSNALNLVGAGFTILSYMDELQLIFQALDGLLSALASDFVDLSIDAGVSSFQKYMTSAKRRFRNPVESKVNDRTSVPRNAHITINATFDLEPLDILLSNSRKIEIMDNPSNADGASTSSVHYQSTTKEELNLGMLACPHSGIRISVQNSHFNIFWEGSTLKLFLELSGIQSDIFGDRSQMVSCTHQPEAKDPHGQSCCCLYEFSLSKFSFTLSYGIHGDALSSIHGDAMDGSSICSWMTSSVVERPQLETIGESSQVQKYSPTRTSVQDQLITATASTSTSDSCLLVSIGLGEIVMAKPFIKNALSEVCQPSKSQLSISISGDSFIVDFSIQVVHVFLETAALAMFLHCFGGYIQCIKVFLSSVHKEKKVESFLSSGKDKVMHRNHSIREHVDGTKSKSSMLPSIYSAFLKEKKFKDLLIRLSQFSLALSVVDGCGETQIFIVEAEFYLKSEGSSSARTFLLDIPRLSVLFRHLNKDLTIPKVQNTISVETSKPLKKESYILRCLSASINAEKQMPVGVVDPLHMKKDWEGNASVTGFDIRITLSEIELLLALVAPFSGTYEAKTDMSLSQSSNPMNREHDPGLVSLEHTIPDGSIVAIEDLHQHMYIAAKSVEGKYHLDGVLHYSLAGKRALFRVKYTYQRKWRSTISWFSLISLHARNDSGEPLRLNFRPGMSLVDISSSDDSGCALWRTLAYKNNNFEDSTNSESYDPTASKAFYLVNRKNDYGVAFVDGFPEFVKKPGNPFKVKLFNDVPLMEESVRLNVPSTSPNERRETSDQGDSSLVDVTPSLMPTSHVNIVIDKAYLTIFHEVPDANDRFPLVQACIDNTQVIVQTVSSKFRLISTFLSSVLYYDSQKNIWRIIIPPIHSSFFLSSRFARQGEANIHQRVPVHLYFRMGQVDISLTELSVDILLFLAGKLNLVGPYAVKSSIIFANRCKVDNHTGLSLLCHFQDNQEAVISGKQSSSVFLRHVAVADGLSEDSKMVSLSLAAREHFSTSPINVSLGNAQVLAWRTRVVSLKDSRTFPGPFIVVDVLKRAEEGLSVVVSPLLRIHNESGFSMKLRFRRTQETETECASINLQKGDTIDDSMAVFDAFDLPSNQRKALMSLSIGNFVLTFRPEITEYSELNVANVSVHWSEDLKGGKAVRLSGIFDKLNYRIRKTFGVESVNSSFSTVHCPISIGSEVSDMHFLVQTNVRHVPIMQPQGKEDISVPKASPVALQVQREITILPTVHVGNLLHTDIHVLLSEKHPDLHMTNGCDHIGRQAVISHGSSADLYANPAIIFFTVTLVAFSYKCKPVNTGDWVKKLHKLKQDIHYIDIELDFGGIFFASLRLSRGDRGILEATVYTSYMLENNTELSLLCFAAHQKPLSRMLADGSGSDLPPELGCFLPPKSSRSWLLKSNKVLLKWLDEKTSEAVLDLDMLSSFTELSLEAPNKPGGNHIVKLAVSLKPFKYDVVVPSRLVVIVPRYIISNESGESIMVRQCYLEDDIDGMTPIGSKQKTALHLWSNTGKRKEISLFDSVFKKHRNLNEDSLIFIQFCLKETGCSWSGPICVASLGRFFLKFRTPIVSPGFRPSLSRVSDNWLTKYAAVHTVEEDSSLVLHFYMPPNNPLPYRIENCLYGTSITYFQKDSMGLEMVASGKSVDYVWDDLNLPHKLVVQIAGMCFSFTGLF</sequence>
<accession>A0AAV9DHY1</accession>
<name>A0AAV9DHY1_ACOCL</name>
<comment type="caution">
    <text evidence="3">The sequence shown here is derived from an EMBL/GenBank/DDBJ whole genome shotgun (WGS) entry which is preliminary data.</text>
</comment>
<dbReference type="InterPro" id="IPR026847">
    <property type="entry name" value="VPS13"/>
</dbReference>
<dbReference type="PANTHER" id="PTHR16166:SF130">
    <property type="entry name" value="PROTEIN SORTING-ASSOCIATED PROTEIN, PUTATIVE (DUF1162)-RELATED"/>
    <property type="match status" value="1"/>
</dbReference>
<reference evidence="3" key="2">
    <citation type="submission" date="2023-06" db="EMBL/GenBank/DDBJ databases">
        <authorList>
            <person name="Ma L."/>
            <person name="Liu K.-W."/>
            <person name="Li Z."/>
            <person name="Hsiao Y.-Y."/>
            <person name="Qi Y."/>
            <person name="Fu T."/>
            <person name="Tang G."/>
            <person name="Zhang D."/>
            <person name="Sun W.-H."/>
            <person name="Liu D.-K."/>
            <person name="Li Y."/>
            <person name="Chen G.-Z."/>
            <person name="Liu X.-D."/>
            <person name="Liao X.-Y."/>
            <person name="Jiang Y.-T."/>
            <person name="Yu X."/>
            <person name="Hao Y."/>
            <person name="Huang J."/>
            <person name="Zhao X.-W."/>
            <person name="Ke S."/>
            <person name="Chen Y.-Y."/>
            <person name="Wu W.-L."/>
            <person name="Hsu J.-L."/>
            <person name="Lin Y.-F."/>
            <person name="Huang M.-D."/>
            <person name="Li C.-Y."/>
            <person name="Huang L."/>
            <person name="Wang Z.-W."/>
            <person name="Zhao X."/>
            <person name="Zhong W.-Y."/>
            <person name="Peng D.-H."/>
            <person name="Ahmad S."/>
            <person name="Lan S."/>
            <person name="Zhang J.-S."/>
            <person name="Tsai W.-C."/>
            <person name="Van De Peer Y."/>
            <person name="Liu Z.-J."/>
        </authorList>
    </citation>
    <scope>NUCLEOTIDE SEQUENCE</scope>
    <source>
        <strain evidence="3">CP</strain>
        <tissue evidence="3">Leaves</tissue>
    </source>
</reference>
<feature type="region of interest" description="Disordered" evidence="1">
    <location>
        <begin position="1625"/>
        <end position="1647"/>
    </location>
</feature>
<dbReference type="Pfam" id="PF25036">
    <property type="entry name" value="VPS13_VAB"/>
    <property type="match status" value="1"/>
</dbReference>
<dbReference type="InterPro" id="IPR009543">
    <property type="entry name" value="VPS13_VAB"/>
</dbReference>